<comment type="caution">
    <text evidence="3">The sequence shown here is derived from an EMBL/GenBank/DDBJ whole genome shotgun (WGS) entry which is preliminary data.</text>
</comment>
<protein>
    <submittedName>
        <fullName evidence="3">MBL fold metallo-hydrolase</fullName>
    </submittedName>
</protein>
<dbReference type="CDD" id="cd07725">
    <property type="entry name" value="TTHA1429-like_MBL-fold"/>
    <property type="match status" value="1"/>
</dbReference>
<feature type="region of interest" description="Disordered" evidence="1">
    <location>
        <begin position="321"/>
        <end position="341"/>
    </location>
</feature>
<gene>
    <name evidence="3" type="ORF">ACFPYI_17120</name>
</gene>
<proteinExistence type="predicted"/>
<dbReference type="SUPFAM" id="SSF56281">
    <property type="entry name" value="Metallo-hydrolase/oxidoreductase"/>
    <property type="match status" value="1"/>
</dbReference>
<dbReference type="InterPro" id="IPR001279">
    <property type="entry name" value="Metallo-B-lactamas"/>
</dbReference>
<sequence>MKAISLGNRAFEGLNNAYLLEGEVTTLVDTGIATPDTESDLRDGLGEAGYEFADVEQILVTHFHADHAGLAGAVQEESDAVVRAHEADAALVAQDPDAVEAMEERQRTLLDRWGMPEDAQSELLDTMSGALGIDGQAVDVTTFGDGEQFTAGDVTVETVSLPGHSAGLTGFAFESDYRGLSGEGRELFSGDALLPYYTPNVGGADVRVERPLAQYLDTLTRIADGRYARAWPGHRGPIVDPAGRARDIAVHHRERTDRVLSVLDEHGPADAWTVSAHLFGDLSSIHILHGPGEASAHLDHLAEGGVVGVSEQSPAEYALSGETVDESAVDDLFPPLATDER</sequence>
<dbReference type="RefSeq" id="WP_247417137.1">
    <property type="nucleotide sequence ID" value="NZ_JALLGW010000001.1"/>
</dbReference>
<organism evidence="3 4">
    <name type="scientific">Halomarina salina</name>
    <dbReference type="NCBI Taxonomy" id="1872699"/>
    <lineage>
        <taxon>Archaea</taxon>
        <taxon>Methanobacteriati</taxon>
        <taxon>Methanobacteriota</taxon>
        <taxon>Stenosarchaea group</taxon>
        <taxon>Halobacteria</taxon>
        <taxon>Halobacteriales</taxon>
        <taxon>Natronomonadaceae</taxon>
        <taxon>Halomarina</taxon>
    </lineage>
</organism>
<dbReference type="Gene3D" id="3.60.15.10">
    <property type="entry name" value="Ribonuclease Z/Hydroxyacylglutathione hydrolase-like"/>
    <property type="match status" value="1"/>
</dbReference>
<name>A0ABD5RRJ3_9EURY</name>
<dbReference type="PANTHER" id="PTHR23131">
    <property type="entry name" value="ENDORIBONUCLEASE LACTB2"/>
    <property type="match status" value="1"/>
</dbReference>
<dbReference type="PANTHER" id="PTHR23131:SF4">
    <property type="entry name" value="METALLO-BETA-LACTAMASE SUPERFAMILY POTEIN"/>
    <property type="match status" value="1"/>
</dbReference>
<dbReference type="SMART" id="SM00849">
    <property type="entry name" value="Lactamase_B"/>
    <property type="match status" value="1"/>
</dbReference>
<reference evidence="3 4" key="1">
    <citation type="journal article" date="2019" name="Int. J. Syst. Evol. Microbiol.">
        <title>The Global Catalogue of Microorganisms (GCM) 10K type strain sequencing project: providing services to taxonomists for standard genome sequencing and annotation.</title>
        <authorList>
            <consortium name="The Broad Institute Genomics Platform"/>
            <consortium name="The Broad Institute Genome Sequencing Center for Infectious Disease"/>
            <person name="Wu L."/>
            <person name="Ma J."/>
        </authorList>
    </citation>
    <scope>NUCLEOTIDE SEQUENCE [LARGE SCALE GENOMIC DNA]</scope>
    <source>
        <strain evidence="3 4">CGMCC 1.12543</strain>
    </source>
</reference>
<dbReference type="EMBL" id="JBHSQH010000001">
    <property type="protein sequence ID" value="MFC5973058.1"/>
    <property type="molecule type" value="Genomic_DNA"/>
</dbReference>
<accession>A0ABD5RRJ3</accession>
<feature type="domain" description="Metallo-beta-lactamase" evidence="2">
    <location>
        <begin position="14"/>
        <end position="234"/>
    </location>
</feature>
<evidence type="ECO:0000256" key="1">
    <source>
        <dbReference type="SAM" id="MobiDB-lite"/>
    </source>
</evidence>
<dbReference type="AlphaFoldDB" id="A0ABD5RRJ3"/>
<evidence type="ECO:0000259" key="2">
    <source>
        <dbReference type="SMART" id="SM00849"/>
    </source>
</evidence>
<dbReference type="InterPro" id="IPR050662">
    <property type="entry name" value="Sec-metab_biosynth-thioest"/>
</dbReference>
<dbReference type="Pfam" id="PF00753">
    <property type="entry name" value="Lactamase_B"/>
    <property type="match status" value="1"/>
</dbReference>
<keyword evidence="4" id="KW-1185">Reference proteome</keyword>
<dbReference type="InterPro" id="IPR036866">
    <property type="entry name" value="RibonucZ/Hydroxyglut_hydro"/>
</dbReference>
<evidence type="ECO:0000313" key="4">
    <source>
        <dbReference type="Proteomes" id="UP001596099"/>
    </source>
</evidence>
<dbReference type="Proteomes" id="UP001596099">
    <property type="component" value="Unassembled WGS sequence"/>
</dbReference>
<evidence type="ECO:0000313" key="3">
    <source>
        <dbReference type="EMBL" id="MFC5973058.1"/>
    </source>
</evidence>